<organism evidence="2 3">
    <name type="scientific">Zobellia galactanivorans (strain DSM 12802 / CCUG 47099 / CIP 106680 / NCIMB 13871 / Dsij)</name>
    <dbReference type="NCBI Taxonomy" id="63186"/>
    <lineage>
        <taxon>Bacteria</taxon>
        <taxon>Pseudomonadati</taxon>
        <taxon>Bacteroidota</taxon>
        <taxon>Flavobacteriia</taxon>
        <taxon>Flavobacteriales</taxon>
        <taxon>Flavobacteriaceae</taxon>
        <taxon>Zobellia</taxon>
    </lineage>
</organism>
<keyword evidence="1" id="KW-1133">Transmembrane helix</keyword>
<name>G0L9E9_ZOBGA</name>
<dbReference type="EMBL" id="FP476056">
    <property type="protein sequence ID" value="CAZ94522.1"/>
    <property type="molecule type" value="Genomic_DNA"/>
</dbReference>
<feature type="transmembrane region" description="Helical" evidence="1">
    <location>
        <begin position="84"/>
        <end position="106"/>
    </location>
</feature>
<dbReference type="OrthoDB" id="1450544at2"/>
<dbReference type="STRING" id="63186.ZOBELLIA_449"/>
<accession>G0L9E9</accession>
<dbReference type="RefSeq" id="WP_013991834.1">
    <property type="nucleotide sequence ID" value="NC_015844.1"/>
</dbReference>
<dbReference type="Proteomes" id="UP000008898">
    <property type="component" value="Chromosome"/>
</dbReference>
<sequence length="128" mass="14678">MEFSFEYVDFLKGINNNIAIIQSLAYIGILVLYIPYRFLISLFKQAPDGKMNILGLLYFIATWFLGAIIIGIMQYNDQATLKLFLVWAAIAFVNLIFILTNHSLLYKIYQTKVNYLGASPRGIKRNTP</sequence>
<evidence type="ECO:0000313" key="2">
    <source>
        <dbReference type="EMBL" id="CAZ94522.1"/>
    </source>
</evidence>
<evidence type="ECO:0000256" key="1">
    <source>
        <dbReference type="SAM" id="Phobius"/>
    </source>
</evidence>
<dbReference type="KEGG" id="zga:ZOBELLIA_449"/>
<feature type="transmembrane region" description="Helical" evidence="1">
    <location>
        <begin position="20"/>
        <end position="39"/>
    </location>
</feature>
<keyword evidence="1" id="KW-0812">Transmembrane</keyword>
<keyword evidence="1" id="KW-0472">Membrane</keyword>
<proteinExistence type="predicted"/>
<reference evidence="2 3" key="2">
    <citation type="journal article" date="2012" name="Environ. Microbiol.">
        <title>Characterization of the first alginolytic operons in a marine bacterium: from their emergence in marine Flavobacteriia to their independent transfers to marine Proteobacteria and human gut Bacteroides.</title>
        <authorList>
            <person name="Thomas F."/>
            <person name="Barbeyron T."/>
            <person name="Tonon T."/>
            <person name="Genicot S."/>
            <person name="Czjzek M."/>
            <person name="Michel G."/>
        </authorList>
    </citation>
    <scope>NUCLEOTIDE SEQUENCE [LARGE SCALE GENOMIC DNA]</scope>
    <source>
        <strain evidence="3">DSM 12802 / CCUG 47099 / CIP 106680 / NCIMB 13871 / Dsij</strain>
    </source>
</reference>
<keyword evidence="3" id="KW-1185">Reference proteome</keyword>
<reference evidence="3" key="1">
    <citation type="submission" date="2009-07" db="EMBL/GenBank/DDBJ databases">
        <title>Complete genome sequence of Zobellia galactanivorans Dsij.</title>
        <authorList>
            <consortium name="Genoscope - CEA"/>
        </authorList>
    </citation>
    <scope>NUCLEOTIDE SEQUENCE [LARGE SCALE GENOMIC DNA]</scope>
    <source>
        <strain evidence="3">DSM 12802 / CCUG 47099 / CIP 106680 / NCIMB 13871 / Dsij</strain>
    </source>
</reference>
<dbReference type="AlphaFoldDB" id="G0L9E9"/>
<dbReference type="HOGENOM" id="CLU_2080552_0_0_10"/>
<feature type="transmembrane region" description="Helical" evidence="1">
    <location>
        <begin position="51"/>
        <end position="72"/>
    </location>
</feature>
<protein>
    <submittedName>
        <fullName evidence="2">Conserved hypothetical membrane protein</fullName>
    </submittedName>
</protein>
<gene>
    <name evidence="2" type="ordered locus">zobellia_449</name>
</gene>
<evidence type="ECO:0000313" key="3">
    <source>
        <dbReference type="Proteomes" id="UP000008898"/>
    </source>
</evidence>